<reference evidence="2" key="1">
    <citation type="submission" date="2023-01" db="EMBL/GenBank/DDBJ databases">
        <title>Genome assembly of the deep-sea coral Lophelia pertusa.</title>
        <authorList>
            <person name="Herrera S."/>
            <person name="Cordes E."/>
        </authorList>
    </citation>
    <scope>NUCLEOTIDE SEQUENCE</scope>
    <source>
        <strain evidence="2">USNM1676648</strain>
        <tissue evidence="2">Polyp</tissue>
    </source>
</reference>
<name>A0A9W9Z231_9CNID</name>
<dbReference type="EMBL" id="MU826830">
    <property type="protein sequence ID" value="KAJ7373595.1"/>
    <property type="molecule type" value="Genomic_DNA"/>
</dbReference>
<evidence type="ECO:0000313" key="3">
    <source>
        <dbReference type="Proteomes" id="UP001163046"/>
    </source>
</evidence>
<dbReference type="Proteomes" id="UP001163046">
    <property type="component" value="Unassembled WGS sequence"/>
</dbReference>
<organism evidence="2 3">
    <name type="scientific">Desmophyllum pertusum</name>
    <dbReference type="NCBI Taxonomy" id="174260"/>
    <lineage>
        <taxon>Eukaryota</taxon>
        <taxon>Metazoa</taxon>
        <taxon>Cnidaria</taxon>
        <taxon>Anthozoa</taxon>
        <taxon>Hexacorallia</taxon>
        <taxon>Scleractinia</taxon>
        <taxon>Caryophylliina</taxon>
        <taxon>Caryophylliidae</taxon>
        <taxon>Desmophyllum</taxon>
    </lineage>
</organism>
<keyword evidence="1" id="KW-0812">Transmembrane</keyword>
<accession>A0A9W9Z231</accession>
<keyword evidence="3" id="KW-1185">Reference proteome</keyword>
<keyword evidence="1" id="KW-0472">Membrane</keyword>
<comment type="caution">
    <text evidence="2">The sequence shown here is derived from an EMBL/GenBank/DDBJ whole genome shotgun (WGS) entry which is preliminary data.</text>
</comment>
<dbReference type="AlphaFoldDB" id="A0A9W9Z231"/>
<gene>
    <name evidence="2" type="ORF">OS493_011200</name>
</gene>
<protein>
    <submittedName>
        <fullName evidence="2">Uncharacterized protein</fullName>
    </submittedName>
</protein>
<evidence type="ECO:0000313" key="2">
    <source>
        <dbReference type="EMBL" id="KAJ7373595.1"/>
    </source>
</evidence>
<evidence type="ECO:0000256" key="1">
    <source>
        <dbReference type="SAM" id="Phobius"/>
    </source>
</evidence>
<sequence>MAEIKSVHFSPILEHAPDDISIPSSDVALFPEGIKFEDAYIASLSKSAKKYQLPNEDGPRVPQWRKIALMTIGFILLLGIGGVVIYLVTRELFNKEQHSYSGALGGNRNANLHESTMSVGSFNIIKPSLNPVIN</sequence>
<feature type="transmembrane region" description="Helical" evidence="1">
    <location>
        <begin position="67"/>
        <end position="88"/>
    </location>
</feature>
<proteinExistence type="predicted"/>
<keyword evidence="1" id="KW-1133">Transmembrane helix</keyword>